<feature type="compositionally biased region" description="Basic and acidic residues" evidence="3">
    <location>
        <begin position="572"/>
        <end position="582"/>
    </location>
</feature>
<evidence type="ECO:0000256" key="2">
    <source>
        <dbReference type="PROSITE-ProRule" id="PRU00192"/>
    </source>
</evidence>
<feature type="compositionally biased region" description="Acidic residues" evidence="3">
    <location>
        <begin position="791"/>
        <end position="803"/>
    </location>
</feature>
<dbReference type="PANTHER" id="PTHR46026">
    <property type="entry name" value="RHO-TYPE GUANINE NUCLEOTIDE EXCHANGE FACTOR, ISOFORM F"/>
    <property type="match status" value="1"/>
</dbReference>
<evidence type="ECO:0000313" key="5">
    <source>
        <dbReference type="EMBL" id="CAF9903812.1"/>
    </source>
</evidence>
<feature type="compositionally biased region" description="Basic and acidic residues" evidence="3">
    <location>
        <begin position="437"/>
        <end position="447"/>
    </location>
</feature>
<feature type="compositionally biased region" description="Pro residues" evidence="3">
    <location>
        <begin position="175"/>
        <end position="189"/>
    </location>
</feature>
<dbReference type="PRINTS" id="PR00452">
    <property type="entry name" value="SH3DOMAIN"/>
</dbReference>
<protein>
    <recommendedName>
        <fullName evidence="4">SH3 domain-containing protein</fullName>
    </recommendedName>
</protein>
<dbReference type="InterPro" id="IPR036028">
    <property type="entry name" value="SH3-like_dom_sf"/>
</dbReference>
<feature type="domain" description="SH3" evidence="4">
    <location>
        <begin position="3"/>
        <end position="67"/>
    </location>
</feature>
<dbReference type="Pfam" id="PF00018">
    <property type="entry name" value="SH3_1"/>
    <property type="match status" value="1"/>
</dbReference>
<keyword evidence="1 2" id="KW-0728">SH3 domain</keyword>
<dbReference type="CDD" id="cd11887">
    <property type="entry name" value="SH3_Bbc1"/>
    <property type="match status" value="1"/>
</dbReference>
<evidence type="ECO:0000256" key="3">
    <source>
        <dbReference type="SAM" id="MobiDB-lite"/>
    </source>
</evidence>
<evidence type="ECO:0000313" key="6">
    <source>
        <dbReference type="Proteomes" id="UP000664169"/>
    </source>
</evidence>
<feature type="compositionally biased region" description="Pro residues" evidence="3">
    <location>
        <begin position="842"/>
        <end position="852"/>
    </location>
</feature>
<dbReference type="InterPro" id="IPR035552">
    <property type="entry name" value="Mti1_SH3"/>
</dbReference>
<dbReference type="InterPro" id="IPR001452">
    <property type="entry name" value="SH3_domain"/>
</dbReference>
<feature type="compositionally biased region" description="Low complexity" evidence="3">
    <location>
        <begin position="869"/>
        <end position="881"/>
    </location>
</feature>
<evidence type="ECO:0000256" key="1">
    <source>
        <dbReference type="ARBA" id="ARBA00022443"/>
    </source>
</evidence>
<dbReference type="InterPro" id="IPR057402">
    <property type="entry name" value="AIM3_BBC1_C"/>
</dbReference>
<accession>A0A8H3EGZ2</accession>
<dbReference type="SMART" id="SM00326">
    <property type="entry name" value="SH3"/>
    <property type="match status" value="1"/>
</dbReference>
<keyword evidence="6" id="KW-1185">Reference proteome</keyword>
<feature type="compositionally biased region" description="Polar residues" evidence="3">
    <location>
        <begin position="985"/>
        <end position="1009"/>
    </location>
</feature>
<comment type="caution">
    <text evidence="5">The sequence shown here is derived from an EMBL/GenBank/DDBJ whole genome shotgun (WGS) entry which is preliminary data.</text>
</comment>
<feature type="compositionally biased region" description="Pro residues" evidence="3">
    <location>
        <begin position="966"/>
        <end position="976"/>
    </location>
</feature>
<proteinExistence type="predicted"/>
<feature type="compositionally biased region" description="Polar residues" evidence="3">
    <location>
        <begin position="86"/>
        <end position="95"/>
    </location>
</feature>
<name>A0A8H3EGZ2_9LECA</name>
<feature type="compositionally biased region" description="Pro residues" evidence="3">
    <location>
        <begin position="743"/>
        <end position="772"/>
    </location>
</feature>
<dbReference type="OrthoDB" id="207120at2759"/>
<feature type="compositionally biased region" description="Acidic residues" evidence="3">
    <location>
        <begin position="604"/>
        <end position="613"/>
    </location>
</feature>
<feature type="compositionally biased region" description="Polar residues" evidence="3">
    <location>
        <begin position="719"/>
        <end position="733"/>
    </location>
</feature>
<dbReference type="Pfam" id="PF25459">
    <property type="entry name" value="AIM3_BBC1_C"/>
    <property type="match status" value="1"/>
</dbReference>
<feature type="compositionally biased region" description="Polar residues" evidence="3">
    <location>
        <begin position="414"/>
        <end position="430"/>
    </location>
</feature>
<feature type="region of interest" description="Disordered" evidence="3">
    <location>
        <begin position="64"/>
        <end position="1013"/>
    </location>
</feature>
<feature type="compositionally biased region" description="Basic and acidic residues" evidence="3">
    <location>
        <begin position="104"/>
        <end position="115"/>
    </location>
</feature>
<feature type="compositionally biased region" description="Basic and acidic residues" evidence="3">
    <location>
        <begin position="286"/>
        <end position="297"/>
    </location>
</feature>
<feature type="compositionally biased region" description="Low complexity" evidence="3">
    <location>
        <begin position="298"/>
        <end position="307"/>
    </location>
</feature>
<gene>
    <name evidence="5" type="ORF">GOMPHAMPRED_000559</name>
</gene>
<reference evidence="5" key="1">
    <citation type="submission" date="2021-03" db="EMBL/GenBank/DDBJ databases">
        <authorList>
            <person name="Tagirdzhanova G."/>
        </authorList>
    </citation>
    <scope>NUCLEOTIDE SEQUENCE</scope>
</reference>
<evidence type="ECO:0000259" key="4">
    <source>
        <dbReference type="PROSITE" id="PS50002"/>
    </source>
</evidence>
<feature type="compositionally biased region" description="Pro residues" evidence="3">
    <location>
        <begin position="646"/>
        <end position="657"/>
    </location>
</feature>
<dbReference type="PANTHER" id="PTHR46026:SF1">
    <property type="entry name" value="RHO-TYPE GUANINE NUCLEOTIDE EXCHANGE FACTOR, ISOFORM F"/>
    <property type="match status" value="1"/>
</dbReference>
<feature type="compositionally biased region" description="Acidic residues" evidence="3">
    <location>
        <begin position="116"/>
        <end position="125"/>
    </location>
</feature>
<dbReference type="Gene3D" id="2.30.30.40">
    <property type="entry name" value="SH3 Domains"/>
    <property type="match status" value="1"/>
</dbReference>
<dbReference type="SUPFAM" id="SSF50044">
    <property type="entry name" value="SH3-domain"/>
    <property type="match status" value="1"/>
</dbReference>
<feature type="compositionally biased region" description="Acidic residues" evidence="3">
    <location>
        <begin position="448"/>
        <end position="468"/>
    </location>
</feature>
<organism evidence="5 6">
    <name type="scientific">Gomphillus americanus</name>
    <dbReference type="NCBI Taxonomy" id="1940652"/>
    <lineage>
        <taxon>Eukaryota</taxon>
        <taxon>Fungi</taxon>
        <taxon>Dikarya</taxon>
        <taxon>Ascomycota</taxon>
        <taxon>Pezizomycotina</taxon>
        <taxon>Lecanoromycetes</taxon>
        <taxon>OSLEUM clade</taxon>
        <taxon>Ostropomycetidae</taxon>
        <taxon>Ostropales</taxon>
        <taxon>Graphidaceae</taxon>
        <taxon>Gomphilloideae</taxon>
        <taxon>Gomphillus</taxon>
    </lineage>
</organism>
<feature type="compositionally biased region" description="Pro residues" evidence="3">
    <location>
        <begin position="859"/>
        <end position="868"/>
    </location>
</feature>
<sequence>MAATPFRVKAFYDYTSGHEDDLSFSNGEIITVTDVEDDDWYYGEYVDGGGNTKQGLFPKNFVERYEPVTPPRPSRSTKREQEPELPTQNEASTRSKVPIPTTEPKSEVADTRAEQSDTEEEEEEKEASSLVETTAGTAIQSKDDTRDSQQPSARSGSPADVRKTAIMVPEKNIRSPPPSLGASKSPPPASAESSGSSSFKDRIAAFNKTTASPLAPGKPGQTQGSSFIKKPFVPPPPSRDAYVPIPREPAPQRIYQREESSALSESTEEHTKPAVPSDMSEDVQDDQPKPTSLKERIALLQKQQLEQAARHAELASKKEKPKKPPPRKKPEVLSEEDGTVETAEHSQNRPFSETEGEEVTAVSRPPRTSRSKDRTPIASPDSTHRDFFSDPNDADQSAGGETEDADSVTAVQAPKQSTNRQSVSQHSAVSEESEGQELQRGKGHEDAVESEENEAENGEEREEEDEIDPEIRRRMEIRERMAKMSGGMGMAGMFGVPGGLPPHAQKKPKSAASGSRTQEEDEHGPPASIQPIPVMALPGMAMLGRPMNKDVENEAGNQDEDEPNLPPPTGSEKLDREEDSVHGSHPASRPLPPLPPTGVSSLPENDDEMDDEDHLSPVSGSTRAGPPVPATQDRKATSSHPLGSRLPPPLPPAPAPAPVSSQFLSTGEDSDDELSTLQGNEPADTNLARRGPPPIPVNAAYGGSEMDPISPISPVPDSQEPQFSKASRFQQGQLLAKEKRTSRPPPPIPAAAAPPPNLPTSARGPPPPPPPTRDADSIPTTTAIDSKHEDSEEVTEYEGDYDTDIAAGESHKDALTAEQSSSAEETLTGDEASYHHSGLPSLGPPPSIPPVPGTFAPRGAPPPPPPREPTSTSRQSSDLPRSPLPPPPPVQSPGKSRQSTIIPRGVPPPIPQQVVQHNSDYDPYNYNSAPPVPTRQSQDTVSKPRDTESYDDLYESSSPPSTRAPLPQPSIPPPNLAPSSAVSHARQSLDTSRSGLNRSSTDARPSMDQTGGYMAHEIDVGRSSNWWLQRKMPPPSVQSRPDIAYEIEESAAIQQDGSELTLKHVYILFMDYSQTILTARFSQTDPSSVDFTQRYEPPPGSLRQDQLENAHGKFGARIAEVANQKLNHVVGNGSPTAFITELLHGFTDAVPSIGNRTFGAVVYANIANATVQQLDEIRTGDIITFRNAKLQGHKGPMKQKYNIDVGKPDHAAIVVDWDGTKKKIRAWEQGRESKKVKIESFKLGDLKSGEVKIWRVVGRDWVGWGNKLY</sequence>
<dbReference type="PROSITE" id="PS50002">
    <property type="entry name" value="SH3"/>
    <property type="match status" value="1"/>
</dbReference>
<dbReference type="Proteomes" id="UP000664169">
    <property type="component" value="Unassembled WGS sequence"/>
</dbReference>
<feature type="compositionally biased region" description="Basic and acidic residues" evidence="3">
    <location>
        <begin position="469"/>
        <end position="482"/>
    </location>
</feature>
<feature type="compositionally biased region" description="Gly residues" evidence="3">
    <location>
        <begin position="486"/>
        <end position="498"/>
    </location>
</feature>
<dbReference type="AlphaFoldDB" id="A0A8H3EGZ2"/>
<feature type="compositionally biased region" description="Pro residues" evidence="3">
    <location>
        <begin position="882"/>
        <end position="891"/>
    </location>
</feature>
<dbReference type="EMBL" id="CAJPDQ010000001">
    <property type="protein sequence ID" value="CAF9903812.1"/>
    <property type="molecule type" value="Genomic_DNA"/>
</dbReference>
<feature type="compositionally biased region" description="Basic and acidic residues" evidence="3">
    <location>
        <begin position="308"/>
        <end position="318"/>
    </location>
</feature>
<feature type="compositionally biased region" description="Low complexity" evidence="3">
    <location>
        <begin position="707"/>
        <end position="718"/>
    </location>
</feature>
<feature type="compositionally biased region" description="Polar residues" evidence="3">
    <location>
        <begin position="130"/>
        <end position="140"/>
    </location>
</feature>